<protein>
    <recommendedName>
        <fullName evidence="3 10">Catalase</fullName>
        <ecNumber evidence="3 10">1.11.1.6</ecNumber>
    </recommendedName>
</protein>
<feature type="binding site" evidence="13">
    <location>
        <position position="77"/>
    </location>
    <ligand>
        <name>heme</name>
        <dbReference type="ChEBI" id="CHEBI:30413"/>
    </ligand>
</feature>
<feature type="binding site" evidence="13">
    <location>
        <position position="374"/>
    </location>
    <ligand>
        <name>heme</name>
        <dbReference type="ChEBI" id="CHEBI:30413"/>
    </ligand>
</feature>
<dbReference type="InterPro" id="IPR018028">
    <property type="entry name" value="Catalase"/>
</dbReference>
<dbReference type="KEGG" id="mfu:LILAB_15500"/>
<evidence type="ECO:0000256" key="1">
    <source>
        <dbReference type="ARBA" id="ARBA00001971"/>
    </source>
</evidence>
<dbReference type="InterPro" id="IPR020835">
    <property type="entry name" value="Catalase_sf"/>
</dbReference>
<dbReference type="eggNOG" id="COG0693">
    <property type="taxonomic scope" value="Bacteria"/>
</dbReference>
<keyword evidence="7 10" id="KW-0560">Oxidoreductase</keyword>
<comment type="cofactor">
    <cofactor evidence="1 10 12">
        <name>heme</name>
        <dbReference type="ChEBI" id="CHEBI:30413"/>
    </cofactor>
</comment>
<comment type="similarity">
    <text evidence="2">Belongs to the catalase family. HPII subfamily.</text>
</comment>
<evidence type="ECO:0000256" key="2">
    <source>
        <dbReference type="ARBA" id="ARBA00010660"/>
    </source>
</evidence>
<dbReference type="Proteomes" id="UP000000488">
    <property type="component" value="Chromosome"/>
</dbReference>
<dbReference type="EC" id="1.11.1.6" evidence="3 10"/>
<dbReference type="GO" id="GO:0004096">
    <property type="term" value="F:catalase activity"/>
    <property type="evidence" value="ECO:0007669"/>
    <property type="project" value="UniProtKB-UniRule"/>
</dbReference>
<dbReference type="InterPro" id="IPR029062">
    <property type="entry name" value="Class_I_gatase-like"/>
</dbReference>
<dbReference type="PIRSF" id="PIRSF038927">
    <property type="entry name" value="Catalase_clade2"/>
    <property type="match status" value="1"/>
</dbReference>
<keyword evidence="9 10" id="KW-0376">Hydrogen peroxide</keyword>
<evidence type="ECO:0000256" key="15">
    <source>
        <dbReference type="SAM" id="MobiDB-lite"/>
    </source>
</evidence>
<evidence type="ECO:0000256" key="10">
    <source>
        <dbReference type="PIRNR" id="PIRNR038927"/>
    </source>
</evidence>
<name>F8CH86_MYXFH</name>
<dbReference type="AlphaFoldDB" id="F8CH86"/>
<feature type="region of interest" description="Disordered" evidence="15">
    <location>
        <begin position="515"/>
        <end position="551"/>
    </location>
</feature>
<dbReference type="InterPro" id="IPR043156">
    <property type="entry name" value="Catalase_clade2_helical"/>
</dbReference>
<dbReference type="CDD" id="cd08155">
    <property type="entry name" value="catalase_clade_2"/>
    <property type="match status" value="1"/>
</dbReference>
<sequence length="716" mass="79042">MKPRKPSAKSRPTTLKSESLEPHRMHAEGKVLTTDQGIPISDTDNSLKAGVRGPTLLEDFHFREKLMRFDHERIPERVVHARGAGAHGYFQVYKSLEKYTQARFLTDPSLRTPVFVRFSTVGGSRGSADTVRDVRGFATKFYTEEGNFDLVGNNIPVFFIQDGIKFPDFVHAVKPEPHNEIPQASSAHDSLWDFVSLVPETTHMVMWLMSDRAIPRSFRMMEGFGVHTFRLVNAAGKATLVKFHWKPLLGNHALAWDEAQKLSGKDPDFHRRDLWESIEKGDFPEYELGLQLIPEGDELKYGFDLLDATKLLPEELVPVQRVGKLTLNRNPDNFFAETEQVAFCVANVVPGIDFTNDPLMQARLFSYLDTQLTRLGGPNFAELPINKPVCPVTNHQQDGFGRQAIPTSRANYHPNTLGGGCPVLANPASAFRHFQERVEGHKIRARSGSFSDHFSQATLFYKSLSKPEQEHLVAALEFELGKVERAEIRERVVNQVLVNVDPELAVRVARAVGVTPPKVSKPPKPSRAAGKKGAPSVEASPALSMENSPHDSIRTRKIAALVSDGFAGKELEGVRKALQERGATLELVGPTLSPVTSQEGREERPLRTFSTASSVMYDAVYVPGGAKSVAALRRVPLAVDFVREAYVHCKALALSADAVGLLDAAGVSDLEPAPTKGLDATRGVVRSAKVETKGFGQLFAESIAHRHWEREAPPPA</sequence>
<feature type="binding site" evidence="13">
    <location>
        <position position="117"/>
    </location>
    <ligand>
        <name>heme</name>
        <dbReference type="ChEBI" id="CHEBI:30413"/>
    </ligand>
</feature>
<feature type="binding site" description="axial binding residue" evidence="12">
    <location>
        <position position="367"/>
    </location>
    <ligand>
        <name>heme</name>
        <dbReference type="ChEBI" id="CHEBI:30413"/>
    </ligand>
    <ligandPart>
        <name>Fe</name>
        <dbReference type="ChEBI" id="CHEBI:18248"/>
    </ligandPart>
</feature>
<evidence type="ECO:0000256" key="14">
    <source>
        <dbReference type="RuleBase" id="RU000498"/>
    </source>
</evidence>
<evidence type="ECO:0000256" key="8">
    <source>
        <dbReference type="ARBA" id="ARBA00023004"/>
    </source>
</evidence>
<feature type="active site" evidence="11">
    <location>
        <position position="80"/>
    </location>
</feature>
<evidence type="ECO:0000256" key="4">
    <source>
        <dbReference type="ARBA" id="ARBA00022559"/>
    </source>
</evidence>
<dbReference type="Gene3D" id="1.20.1370.20">
    <property type="match status" value="1"/>
</dbReference>
<keyword evidence="8 10" id="KW-0408">Iron</keyword>
<evidence type="ECO:0000256" key="5">
    <source>
        <dbReference type="ARBA" id="ARBA00022617"/>
    </source>
</evidence>
<evidence type="ECO:0000256" key="9">
    <source>
        <dbReference type="ARBA" id="ARBA00023324"/>
    </source>
</evidence>
<evidence type="ECO:0000313" key="18">
    <source>
        <dbReference type="Proteomes" id="UP000000488"/>
    </source>
</evidence>
<dbReference type="PANTHER" id="PTHR42821:SF1">
    <property type="entry name" value="CATALASE-B"/>
    <property type="match status" value="1"/>
</dbReference>
<feature type="region of interest" description="Disordered" evidence="15">
    <location>
        <begin position="1"/>
        <end position="25"/>
    </location>
</feature>
<comment type="function">
    <text evidence="10">Decomposes hydrogen peroxide into water and oxygen; serves to protect cells from the toxic effects of hydrogen peroxide.</text>
</comment>
<dbReference type="HOGENOM" id="CLU_010645_3_0_7"/>
<dbReference type="SMART" id="SM01060">
    <property type="entry name" value="Catalase"/>
    <property type="match status" value="1"/>
</dbReference>
<dbReference type="PRINTS" id="PR00067">
    <property type="entry name" value="CATALASE"/>
</dbReference>
<keyword evidence="4 10" id="KW-0575">Peroxidase</keyword>
<dbReference type="GO" id="GO:0042744">
    <property type="term" value="P:hydrogen peroxide catabolic process"/>
    <property type="evidence" value="ECO:0007669"/>
    <property type="project" value="UniProtKB-UniRule"/>
</dbReference>
<evidence type="ECO:0000256" key="12">
    <source>
        <dbReference type="PIRSR" id="PIRSR038927-2"/>
    </source>
</evidence>
<dbReference type="PROSITE" id="PS00438">
    <property type="entry name" value="CATALASE_2"/>
    <property type="match status" value="1"/>
</dbReference>
<dbReference type="GO" id="GO:0020037">
    <property type="term" value="F:heme binding"/>
    <property type="evidence" value="ECO:0007669"/>
    <property type="project" value="UniProtKB-UniRule"/>
</dbReference>
<evidence type="ECO:0000256" key="13">
    <source>
        <dbReference type="PIRSR" id="PIRSR038927-3"/>
    </source>
</evidence>
<evidence type="ECO:0000256" key="7">
    <source>
        <dbReference type="ARBA" id="ARBA00023002"/>
    </source>
</evidence>
<proteinExistence type="inferred from homology"/>
<dbReference type="InterPro" id="IPR024708">
    <property type="entry name" value="Catalase_AS"/>
</dbReference>
<dbReference type="Pfam" id="PF18011">
    <property type="entry name" value="Catalase_C"/>
    <property type="match status" value="1"/>
</dbReference>
<keyword evidence="6 10" id="KW-0479">Metal-binding</keyword>
<dbReference type="Pfam" id="PF00199">
    <property type="entry name" value="Catalase"/>
    <property type="match status" value="1"/>
</dbReference>
<dbReference type="EMBL" id="CP002830">
    <property type="protein sequence ID" value="AEI65003.1"/>
    <property type="molecule type" value="Genomic_DNA"/>
</dbReference>
<dbReference type="GO" id="GO:0046872">
    <property type="term" value="F:metal ion binding"/>
    <property type="evidence" value="ECO:0007669"/>
    <property type="project" value="UniProtKB-KW"/>
</dbReference>
<gene>
    <name evidence="17" type="ordered locus">LILAB_15500</name>
</gene>
<dbReference type="SUPFAM" id="SSF52317">
    <property type="entry name" value="Class I glutamine amidotransferase-like"/>
    <property type="match status" value="1"/>
</dbReference>
<dbReference type="InterPro" id="IPR010582">
    <property type="entry name" value="Catalase_immune_responsive"/>
</dbReference>
<dbReference type="CDD" id="cd03132">
    <property type="entry name" value="GATase1_catalase"/>
    <property type="match status" value="1"/>
</dbReference>
<comment type="catalytic activity">
    <reaction evidence="10 14">
        <text>2 H2O2 = O2 + 2 H2O</text>
        <dbReference type="Rhea" id="RHEA:20309"/>
        <dbReference type="ChEBI" id="CHEBI:15377"/>
        <dbReference type="ChEBI" id="CHEBI:15379"/>
        <dbReference type="ChEBI" id="CHEBI:16240"/>
        <dbReference type="EC" id="1.11.1.6"/>
    </reaction>
</comment>
<evidence type="ECO:0000256" key="3">
    <source>
        <dbReference type="ARBA" id="ARBA00012314"/>
    </source>
</evidence>
<dbReference type="InterPro" id="IPR041399">
    <property type="entry name" value="Catalase_large_C"/>
</dbReference>
<dbReference type="eggNOG" id="COG0753">
    <property type="taxonomic scope" value="Bacteria"/>
</dbReference>
<feature type="binding site" evidence="13">
    <location>
        <position position="166"/>
    </location>
    <ligand>
        <name>heme</name>
        <dbReference type="ChEBI" id="CHEBI:30413"/>
    </ligand>
</feature>
<dbReference type="Gene3D" id="2.40.180.10">
    <property type="entry name" value="Catalase core domain"/>
    <property type="match status" value="1"/>
</dbReference>
<dbReference type="InterPro" id="IPR024712">
    <property type="entry name" value="Catalase_clade2"/>
</dbReference>
<organism evidence="17 18">
    <name type="scientific">Myxococcus fulvus (strain ATCC BAA-855 / HW-1)</name>
    <dbReference type="NCBI Taxonomy" id="483219"/>
    <lineage>
        <taxon>Bacteria</taxon>
        <taxon>Pseudomonadati</taxon>
        <taxon>Myxococcota</taxon>
        <taxon>Myxococcia</taxon>
        <taxon>Myxococcales</taxon>
        <taxon>Cystobacterineae</taxon>
        <taxon>Myxococcaceae</taxon>
        <taxon>Myxococcus</taxon>
    </lineage>
</organism>
<dbReference type="FunFam" id="2.40.180.10:FF:000003">
    <property type="entry name" value="Catalase"/>
    <property type="match status" value="1"/>
</dbReference>
<dbReference type="InterPro" id="IPR002226">
    <property type="entry name" value="Catalase_haem_BS"/>
</dbReference>
<keyword evidence="5 10" id="KW-0349">Heme</keyword>
<evidence type="ECO:0000259" key="16">
    <source>
        <dbReference type="SMART" id="SM01060"/>
    </source>
</evidence>
<dbReference type="PROSITE" id="PS00437">
    <property type="entry name" value="CATALASE_1"/>
    <property type="match status" value="1"/>
</dbReference>
<dbReference type="GO" id="GO:0006979">
    <property type="term" value="P:response to oxidative stress"/>
    <property type="evidence" value="ECO:0007669"/>
    <property type="project" value="InterPro"/>
</dbReference>
<dbReference type="GO" id="GO:0005829">
    <property type="term" value="C:cytosol"/>
    <property type="evidence" value="ECO:0007669"/>
    <property type="project" value="TreeGrafter"/>
</dbReference>
<dbReference type="PANTHER" id="PTHR42821">
    <property type="entry name" value="CATALASE"/>
    <property type="match status" value="1"/>
</dbReference>
<evidence type="ECO:0000256" key="6">
    <source>
        <dbReference type="ARBA" id="ARBA00022723"/>
    </source>
</evidence>
<dbReference type="InterPro" id="IPR011614">
    <property type="entry name" value="Catalase_core"/>
</dbReference>
<accession>F8CH86</accession>
<dbReference type="SUPFAM" id="SSF56634">
    <property type="entry name" value="Heme-dependent catalase-like"/>
    <property type="match status" value="1"/>
</dbReference>
<dbReference type="STRING" id="483219.LILAB_15500"/>
<reference evidence="17 18" key="1">
    <citation type="journal article" date="2011" name="J. Bacteriol.">
        <title>Genome sequence of the halotolerant marine bacterium Myxococcus fulvus HW-1.</title>
        <authorList>
            <person name="Li Z.F."/>
            <person name="Li X."/>
            <person name="Liu H."/>
            <person name="Liu X."/>
            <person name="Han K."/>
            <person name="Wu Z.H."/>
            <person name="Hu W."/>
            <person name="Li F.F."/>
            <person name="Li Y.Z."/>
        </authorList>
    </citation>
    <scope>NUCLEOTIDE SEQUENCE [LARGE SCALE GENOMIC DNA]</scope>
    <source>
        <strain evidence="18">ATCC BAA-855 / HW-1</strain>
    </source>
</reference>
<feature type="active site" evidence="11">
    <location>
        <position position="153"/>
    </location>
</feature>
<evidence type="ECO:0000313" key="17">
    <source>
        <dbReference type="EMBL" id="AEI65003.1"/>
    </source>
</evidence>
<dbReference type="Pfam" id="PF06628">
    <property type="entry name" value="Catalase-rel"/>
    <property type="match status" value="1"/>
</dbReference>
<dbReference type="PROSITE" id="PS51402">
    <property type="entry name" value="CATALASE_3"/>
    <property type="match status" value="1"/>
</dbReference>
<feature type="binding site" evidence="13">
    <location>
        <position position="363"/>
    </location>
    <ligand>
        <name>heme</name>
        <dbReference type="ChEBI" id="CHEBI:30413"/>
    </ligand>
</feature>
<feature type="domain" description="Catalase core" evidence="16">
    <location>
        <begin position="33"/>
        <end position="421"/>
    </location>
</feature>
<evidence type="ECO:0000256" key="11">
    <source>
        <dbReference type="PIRSR" id="PIRSR038927-1"/>
    </source>
</evidence>
<dbReference type="Gene3D" id="3.40.50.880">
    <property type="match status" value="1"/>
</dbReference>